<evidence type="ECO:0000256" key="8">
    <source>
        <dbReference type="ARBA" id="ARBA00075465"/>
    </source>
</evidence>
<dbReference type="CDD" id="cd16664">
    <property type="entry name" value="RING-Ubox_PUB"/>
    <property type="match status" value="1"/>
</dbReference>
<dbReference type="FunFam" id="3.30.40.10:FF:000114">
    <property type="entry name" value="RING-type E3 ubiquitin transferase"/>
    <property type="match status" value="1"/>
</dbReference>
<dbReference type="InterPro" id="IPR016024">
    <property type="entry name" value="ARM-type_fold"/>
</dbReference>
<dbReference type="Pfam" id="PF25368">
    <property type="entry name" value="PUB10_N"/>
    <property type="match status" value="1"/>
</dbReference>
<dbReference type="Pfam" id="PF04564">
    <property type="entry name" value="U-box"/>
    <property type="match status" value="1"/>
</dbReference>
<comment type="pathway">
    <text evidence="2">Protein modification; protein ubiquitination.</text>
</comment>
<dbReference type="InterPro" id="IPR013083">
    <property type="entry name" value="Znf_RING/FYVE/PHD"/>
</dbReference>
<keyword evidence="4" id="KW-0808">Transferase</keyword>
<comment type="catalytic activity">
    <reaction evidence="1">
        <text>S-ubiquitinyl-[E2 ubiquitin-conjugating enzyme]-L-cysteine + [acceptor protein]-L-lysine = [E2 ubiquitin-conjugating enzyme]-L-cysteine + N(6)-ubiquitinyl-[acceptor protein]-L-lysine.</text>
        <dbReference type="EC" id="2.3.2.27"/>
    </reaction>
</comment>
<evidence type="ECO:0000256" key="4">
    <source>
        <dbReference type="ARBA" id="ARBA00022679"/>
    </source>
</evidence>
<dbReference type="SUPFAM" id="SSF48371">
    <property type="entry name" value="ARM repeat"/>
    <property type="match status" value="1"/>
</dbReference>
<dbReference type="FunFam" id="1.25.10.10:FF:000082">
    <property type="entry name" value="RING-type E3 ubiquitin transferase"/>
    <property type="match status" value="1"/>
</dbReference>
<keyword evidence="5" id="KW-0677">Repeat</keyword>
<protein>
    <recommendedName>
        <fullName evidence="7">U-box domain-containing protein 12</fullName>
        <ecNumber evidence="3">2.3.2.27</ecNumber>
    </recommendedName>
    <alternativeName>
        <fullName evidence="8">Plant U-box protein 12</fullName>
    </alternativeName>
    <alternativeName>
        <fullName evidence="9">RING-type E3 ubiquitin transferase PUB12</fullName>
    </alternativeName>
</protein>
<feature type="repeat" description="ARM" evidence="10">
    <location>
        <begin position="425"/>
        <end position="467"/>
    </location>
</feature>
<dbReference type="Gene3D" id="3.30.40.10">
    <property type="entry name" value="Zinc/RING finger domain, C3HC4 (zinc finger)"/>
    <property type="match status" value="1"/>
</dbReference>
<evidence type="ECO:0000256" key="10">
    <source>
        <dbReference type="PROSITE-ProRule" id="PRU00259"/>
    </source>
</evidence>
<evidence type="ECO:0000256" key="6">
    <source>
        <dbReference type="ARBA" id="ARBA00022786"/>
    </source>
</evidence>
<evidence type="ECO:0000259" key="11">
    <source>
        <dbReference type="PROSITE" id="PS51698"/>
    </source>
</evidence>
<evidence type="ECO:0000256" key="3">
    <source>
        <dbReference type="ARBA" id="ARBA00012483"/>
    </source>
</evidence>
<dbReference type="Pfam" id="PF25598">
    <property type="entry name" value="ARM_PUB"/>
    <property type="match status" value="1"/>
</dbReference>
<dbReference type="SUPFAM" id="SSF57850">
    <property type="entry name" value="RING/U-box"/>
    <property type="match status" value="1"/>
</dbReference>
<dbReference type="InterPro" id="IPR011989">
    <property type="entry name" value="ARM-like"/>
</dbReference>
<dbReference type="SMART" id="SM00185">
    <property type="entry name" value="ARM"/>
    <property type="match status" value="4"/>
</dbReference>
<dbReference type="InterPro" id="IPR058678">
    <property type="entry name" value="ARM_PUB"/>
</dbReference>
<gene>
    <name evidence="12" type="ORF">LUZ62_015285</name>
</gene>
<dbReference type="SMART" id="SM00504">
    <property type="entry name" value="Ubox"/>
    <property type="match status" value="1"/>
</dbReference>
<dbReference type="Proteomes" id="UP001140206">
    <property type="component" value="Chromosome 1"/>
</dbReference>
<evidence type="ECO:0000256" key="9">
    <source>
        <dbReference type="ARBA" id="ARBA00076227"/>
    </source>
</evidence>
<dbReference type="PROSITE" id="PS51698">
    <property type="entry name" value="U_BOX"/>
    <property type="match status" value="1"/>
</dbReference>
<keyword evidence="6" id="KW-0833">Ubl conjugation pathway</keyword>
<reference evidence="12" key="1">
    <citation type="submission" date="2022-08" db="EMBL/GenBank/DDBJ databases">
        <authorList>
            <person name="Marques A."/>
        </authorList>
    </citation>
    <scope>NUCLEOTIDE SEQUENCE</scope>
    <source>
        <strain evidence="12">RhyPub2mFocal</strain>
        <tissue evidence="12">Leaves</tissue>
    </source>
</reference>
<evidence type="ECO:0000313" key="12">
    <source>
        <dbReference type="EMBL" id="KAJ4802719.1"/>
    </source>
</evidence>
<dbReference type="PANTHER" id="PTHR23315">
    <property type="entry name" value="U BOX DOMAIN-CONTAINING"/>
    <property type="match status" value="1"/>
</dbReference>
<dbReference type="InterPro" id="IPR057623">
    <property type="entry name" value="PUB12-19-like_N"/>
</dbReference>
<dbReference type="GO" id="GO:0016567">
    <property type="term" value="P:protein ubiquitination"/>
    <property type="evidence" value="ECO:0007669"/>
    <property type="project" value="InterPro"/>
</dbReference>
<feature type="domain" description="U-box" evidence="11">
    <location>
        <begin position="293"/>
        <end position="367"/>
    </location>
</feature>
<proteinExistence type="predicted"/>
<name>A0AAV8GER6_9POAL</name>
<organism evidence="12 13">
    <name type="scientific">Rhynchospora pubera</name>
    <dbReference type="NCBI Taxonomy" id="906938"/>
    <lineage>
        <taxon>Eukaryota</taxon>
        <taxon>Viridiplantae</taxon>
        <taxon>Streptophyta</taxon>
        <taxon>Embryophyta</taxon>
        <taxon>Tracheophyta</taxon>
        <taxon>Spermatophyta</taxon>
        <taxon>Magnoliopsida</taxon>
        <taxon>Liliopsida</taxon>
        <taxon>Poales</taxon>
        <taxon>Cyperaceae</taxon>
        <taxon>Cyperoideae</taxon>
        <taxon>Rhynchosporeae</taxon>
        <taxon>Rhynchospora</taxon>
    </lineage>
</organism>
<evidence type="ECO:0000256" key="2">
    <source>
        <dbReference type="ARBA" id="ARBA00004906"/>
    </source>
</evidence>
<dbReference type="InterPro" id="IPR000225">
    <property type="entry name" value="Armadillo"/>
</dbReference>
<dbReference type="EC" id="2.3.2.27" evidence="3"/>
<sequence>MLLFSSPLLFFPTVGIIGWNRGSGMEEEEEEKRQQEEDEERKELAALLQETAAIPPMYFRNWYGKQLQALSRRIKLLHPLADDLLELDQPTHPHLQPLLSALHHANLFLRSASASSASHASKIFLALDRDHFLKRHQQVLSHLVDSLAALSFDQLRISHEVREQVDLVHSQLKRALHQNSDTLSEDLHHHLLSIYNNPYQSNLDPQILHALANQLHLVTISDLKQESLAMHDMVVSTGGNDPDETIEKMSMLLKKIKDFVQTQNPVIDTVSSPKFLFPDANMNSPVSIPIPIPIPDEFRCPISLELMQDPVIVSTGQTYERICIEKWLASGHDTCPITQQRLAHRSLTTNYVLRSLITQWCEANGLDPPKRPSPPASLSSPRADLDALLVKLSSSDPEDQHSAAGEIRLLAKRNAANRLAIAQTGAVPLLKDLLFSSDLRTQEHAVTALLNLSICEENKTGIMASGCVPGVVHVLKTGNMEARENAAATLFSLSIVDEYKVTIGATGAIPALVSLLSEGTHRGKKDAATALFNLCIYQGNKGKAVRAGVVPLVMGLVTDPVGSMIDEAMAILAILASHPEGKMAIGTAEAVPVLVDTVRSGSPRNRENAAAVLVHLCNGEEGERFLGWADECGLLGPIRELAVNGTDRGKRKAVILLEKMSRFLVQKQEESSQETGAGRLGLGFGRGTGLVQELVEQLSQAHEDI</sequence>
<dbReference type="PROSITE" id="PS50176">
    <property type="entry name" value="ARM_REPEAT"/>
    <property type="match status" value="2"/>
</dbReference>
<evidence type="ECO:0000256" key="1">
    <source>
        <dbReference type="ARBA" id="ARBA00000900"/>
    </source>
</evidence>
<dbReference type="EMBL" id="JAMFTS010000001">
    <property type="protein sequence ID" value="KAJ4802719.1"/>
    <property type="molecule type" value="Genomic_DNA"/>
</dbReference>
<dbReference type="PANTHER" id="PTHR23315:SF236">
    <property type="entry name" value="E3 UBIQUITIN-PROTEIN LIGASE SPL11"/>
    <property type="match status" value="1"/>
</dbReference>
<comment type="caution">
    <text evidence="12">The sequence shown here is derived from an EMBL/GenBank/DDBJ whole genome shotgun (WGS) entry which is preliminary data.</text>
</comment>
<accession>A0AAV8GER6</accession>
<evidence type="ECO:0000313" key="13">
    <source>
        <dbReference type="Proteomes" id="UP001140206"/>
    </source>
</evidence>
<feature type="repeat" description="ARM" evidence="10">
    <location>
        <begin position="507"/>
        <end position="549"/>
    </location>
</feature>
<dbReference type="Gene3D" id="1.25.10.10">
    <property type="entry name" value="Leucine-rich Repeat Variant"/>
    <property type="match status" value="1"/>
</dbReference>
<evidence type="ECO:0000256" key="7">
    <source>
        <dbReference type="ARBA" id="ARBA00074389"/>
    </source>
</evidence>
<dbReference type="InterPro" id="IPR003613">
    <property type="entry name" value="Ubox_domain"/>
</dbReference>
<dbReference type="InterPro" id="IPR045210">
    <property type="entry name" value="RING-Ubox_PUB"/>
</dbReference>
<evidence type="ECO:0000256" key="5">
    <source>
        <dbReference type="ARBA" id="ARBA00022737"/>
    </source>
</evidence>
<keyword evidence="13" id="KW-1185">Reference proteome</keyword>
<dbReference type="AlphaFoldDB" id="A0AAV8GER6"/>
<dbReference type="GO" id="GO:0061630">
    <property type="term" value="F:ubiquitin protein ligase activity"/>
    <property type="evidence" value="ECO:0007669"/>
    <property type="project" value="UniProtKB-EC"/>
</dbReference>